<proteinExistence type="predicted"/>
<gene>
    <name evidence="2" type="ORF">PSQ19_10910</name>
</gene>
<sequence>MKSNDKTKPLAVARAVLARNLSGEAQALTSVCSAHPLALRAALSAARAAGQITLVEATCNQVNQYGGYTGMTPADFVAMVHDAAADEHVPPDTILLGGDHLGPQPWRDAPAEVAMAKARMMVDAYVRAGFAKIHLDCSMRCADDPDILPESVIAERAATLAVAAENATSDVAPIYVIGTEVPPPGGMGEGHAIIATDPDHVAATWEAHRIAFDAVGLGEAFARVCAIVVQPGLDFGNETVVHFDASAARRLSTKVTSLSGAVFEAHSTDYQRPQAYSDLVRGHFAILKVGPAATFAVREATYGLNMLAAELEGDDWPDVRDALDSAMLDNPRHWTGHYAPAAPQLARLRHYSWSDRIRYYWTVPSVQKAVTELFTRLDATNWPLPLVSQYLPQQYDAIADAKLAPRCDVIVKDFVVRALSPYYSASRPHPLSGKEP</sequence>
<dbReference type="PIRSF" id="PIRSF009264">
    <property type="entry name" value="TagBP_ald_AgaZ"/>
    <property type="match status" value="1"/>
</dbReference>
<dbReference type="EMBL" id="CP118246">
    <property type="protein sequence ID" value="WDR01336.1"/>
    <property type="molecule type" value="Genomic_DNA"/>
</dbReference>
<dbReference type="Gene3D" id="1.10.400.20">
    <property type="entry name" value="putative tagatose 6-phosphate kinase domain like"/>
    <property type="match status" value="1"/>
</dbReference>
<dbReference type="PANTHER" id="PTHR32502">
    <property type="entry name" value="N-ACETYLGALACTOSAMINE PERMEASE II COMPONENT-RELATED"/>
    <property type="match status" value="1"/>
</dbReference>
<dbReference type="InterPro" id="IPR050303">
    <property type="entry name" value="GatZ_KbaZ_carbometab"/>
</dbReference>
<dbReference type="InterPro" id="IPR012062">
    <property type="entry name" value="GatZ/KbaZ-like"/>
</dbReference>
<dbReference type="RefSeq" id="WP_282217747.1">
    <property type="nucleotide sequence ID" value="NZ_CP118246.1"/>
</dbReference>
<evidence type="ECO:0000313" key="2">
    <source>
        <dbReference type="EMBL" id="WDR01336.1"/>
    </source>
</evidence>
<dbReference type="Proteomes" id="UP001220530">
    <property type="component" value="Chromosome"/>
</dbReference>
<dbReference type="PANTHER" id="PTHR32502:SF2">
    <property type="entry name" value="D-TAGATOSE-1,6-BISPHOSPHATE ALDOLASE SUBUNIT KBAZ"/>
    <property type="match status" value="1"/>
</dbReference>
<dbReference type="SUPFAM" id="SSF51569">
    <property type="entry name" value="Aldolase"/>
    <property type="match status" value="1"/>
</dbReference>
<evidence type="ECO:0000313" key="3">
    <source>
        <dbReference type="Proteomes" id="UP001220530"/>
    </source>
</evidence>
<name>A0ABY7YJ91_9HYPH</name>
<keyword evidence="3" id="KW-1185">Reference proteome</keyword>
<accession>A0ABY7YJ91</accession>
<comment type="pathway">
    <text evidence="1">Carbohydrate metabolism.</text>
</comment>
<evidence type="ECO:0000256" key="1">
    <source>
        <dbReference type="ARBA" id="ARBA00005007"/>
    </source>
</evidence>
<dbReference type="InterPro" id="IPR013785">
    <property type="entry name" value="Aldolase_TIM"/>
</dbReference>
<protein>
    <submittedName>
        <fullName evidence="2">Class II D-tagatose-bisphosphate aldolase, non-catalytic subunit</fullName>
    </submittedName>
</protein>
<organism evidence="2 3">
    <name type="scientific">Devosia algicola</name>
    <dbReference type="NCBI Taxonomy" id="3026418"/>
    <lineage>
        <taxon>Bacteria</taxon>
        <taxon>Pseudomonadati</taxon>
        <taxon>Pseudomonadota</taxon>
        <taxon>Alphaproteobacteria</taxon>
        <taxon>Hyphomicrobiales</taxon>
        <taxon>Devosiaceae</taxon>
        <taxon>Devosia</taxon>
    </lineage>
</organism>
<reference evidence="2 3" key="1">
    <citation type="submission" date="2023-02" db="EMBL/GenBank/DDBJ databases">
        <title>Devosia algicola sp. nov., isolated from the phycosphere of marine algae.</title>
        <authorList>
            <person name="Kim J.M."/>
            <person name="Lee J.K."/>
            <person name="Choi B.J."/>
            <person name="Bayburt H."/>
            <person name="Jeon C.O."/>
        </authorList>
    </citation>
    <scope>NUCLEOTIDE SEQUENCE [LARGE SCALE GENOMIC DNA]</scope>
    <source>
        <strain evidence="2 3">G20-9</strain>
    </source>
</reference>
<dbReference type="Gene3D" id="3.20.20.70">
    <property type="entry name" value="Aldolase class I"/>
    <property type="match status" value="1"/>
</dbReference>
<dbReference type="Pfam" id="PF08013">
    <property type="entry name" value="GatZ_KbaZ-like"/>
    <property type="match status" value="1"/>
</dbReference>